<dbReference type="Proteomes" id="UP001497744">
    <property type="component" value="Unassembled WGS sequence"/>
</dbReference>
<keyword evidence="2" id="KW-0812">Transmembrane</keyword>
<feature type="compositionally biased region" description="Basic and acidic residues" evidence="1">
    <location>
        <begin position="119"/>
        <end position="129"/>
    </location>
</feature>
<keyword evidence="2" id="KW-1133">Transmembrane helix</keyword>
<proteinExistence type="predicted"/>
<dbReference type="GeneID" id="94196155"/>
<feature type="transmembrane region" description="Helical" evidence="2">
    <location>
        <begin position="873"/>
        <end position="890"/>
    </location>
</feature>
<sequence length="929" mass="103183">MATAAGKQLTDCPSNLKEAVDWILRVTGKDGGSGDKSQDLALAITKLPDFTAAIEAAADKLNKSGNKDVNKITQALLELQQESTLKSVIENLTDGLGDFIGYGRGGKIQDGKGVGRKPTGKDGGSDDKPWPNYEALKVKVGSGGKGYYYSYDPAVANWTTNVESASGGKDEQNKAKEKCAKIFLSCLPIVFSGLSYIYWNCKQQKSNGGWDSVELNAGDFYKYMVGMDYHRFILTEKRGTEVVSDALKEFKHDFTVAPSQKSYAEFYTAIHPWSRSGINSDTHSLSTLYLGASAYFTYHHTKNIAPKRPPTTIREMLYFLSALQFSPHYADLQKHIDNAIPSSDGLPVADSSTSSPDNVIKREHMKGFLLSSCLSAPGVLGWLQGPGDFHDEPWLYHLFCNGLNLAYPSSGPALFSTLANYTYALQFQLHFLYLMCRGNTTVCCWSDCRFGMSVEPQSSSSPVTSHICHAGCESTHTSGSCKHDRQSCGEKSASPLQAFLTDCLDGFCRKHPGTSDHLADHPPGAICHVPMGFTANDLRGDPSRSDRIYYTLYFFCGSQHEPLRRLGETLTCLTRRAPRTLGDIFGFVWHLNSQMFTSEKTAEESLKDFFTSLGLNDEFEKLQSDPFSAYYDVNTKIAGFNSKNLALSPIKTSLLTLFTGLPFWYNIFMVKPDESLPARLFNLKSTDHSPSAPTKYSGQHNDLFGLYNPQCSQQACGKYLMPLCFSNGATYAPEYASAYLSWVLYLTDDLESGFEKLLEDFQNIDCKAMGCLKCKDKDHKPGTHGTETNDCSCDSVVHCGGTLPILYSNGFDFYYAYDLCGENNGGQHKKTCDKFHTQLSKVLSTNAPLDHLITTIDTFLYAIRWEFLSKLSGFWTIYICLILYTFFFLLDTLHLRSHLKFISSHTVPPLSLLTSGKPLPFTKLKYLTQ</sequence>
<dbReference type="InterPro" id="IPR024751">
    <property type="entry name" value="VESA1"/>
</dbReference>
<evidence type="ECO:0000256" key="1">
    <source>
        <dbReference type="SAM" id="MobiDB-lite"/>
    </source>
</evidence>
<dbReference type="RefSeq" id="XP_067716743.1">
    <property type="nucleotide sequence ID" value="XM_067860642.1"/>
</dbReference>
<protein>
    <submittedName>
        <fullName evidence="3">Variant erythrocyte surface antigen-1 family protein</fullName>
    </submittedName>
</protein>
<dbReference type="EMBL" id="BPLF01000003">
    <property type="protein sequence ID" value="GIX64674.1"/>
    <property type="molecule type" value="Genomic_DNA"/>
</dbReference>
<dbReference type="AlphaFoldDB" id="A0AAV4LX86"/>
<reference evidence="3 4" key="1">
    <citation type="submission" date="2021-06" db="EMBL/GenBank/DDBJ databases">
        <title>Genome sequence of Babesia caballi.</title>
        <authorList>
            <person name="Yamagishi J."/>
            <person name="Kidaka T."/>
            <person name="Ochi A."/>
        </authorList>
    </citation>
    <scope>NUCLEOTIDE SEQUENCE [LARGE SCALE GENOMIC DNA]</scope>
    <source>
        <strain evidence="3">USDA-D6B2</strain>
    </source>
</reference>
<feature type="region of interest" description="Disordered" evidence="1">
    <location>
        <begin position="110"/>
        <end position="130"/>
    </location>
</feature>
<evidence type="ECO:0000313" key="4">
    <source>
        <dbReference type="Proteomes" id="UP001497744"/>
    </source>
</evidence>
<comment type="caution">
    <text evidence="3">The sequence shown here is derived from an EMBL/GenBank/DDBJ whole genome shotgun (WGS) entry which is preliminary data.</text>
</comment>
<dbReference type="Pfam" id="PF12785">
    <property type="entry name" value="VESA1_N"/>
    <property type="match status" value="2"/>
</dbReference>
<keyword evidence="2" id="KW-0472">Membrane</keyword>
<evidence type="ECO:0000256" key="2">
    <source>
        <dbReference type="SAM" id="Phobius"/>
    </source>
</evidence>
<organism evidence="3 4">
    <name type="scientific">Babesia caballi</name>
    <dbReference type="NCBI Taxonomy" id="5871"/>
    <lineage>
        <taxon>Eukaryota</taxon>
        <taxon>Sar</taxon>
        <taxon>Alveolata</taxon>
        <taxon>Apicomplexa</taxon>
        <taxon>Aconoidasida</taxon>
        <taxon>Piroplasmida</taxon>
        <taxon>Babesiidae</taxon>
        <taxon>Babesia</taxon>
    </lineage>
</organism>
<accession>A0AAV4LX86</accession>
<name>A0AAV4LX86_BABCB</name>
<keyword evidence="4" id="KW-1185">Reference proteome</keyword>
<evidence type="ECO:0000313" key="3">
    <source>
        <dbReference type="EMBL" id="GIX64674.1"/>
    </source>
</evidence>
<gene>
    <name evidence="3" type="ORF">BcabD6B2_41090</name>
</gene>